<evidence type="ECO:0000313" key="2">
    <source>
        <dbReference type="EMBL" id="QKJ28778.1"/>
    </source>
</evidence>
<dbReference type="KEGG" id="mmab:HQ865_03055"/>
<organism evidence="2 3">
    <name type="scientific">Mucilaginibacter mali</name>
    <dbReference type="NCBI Taxonomy" id="2740462"/>
    <lineage>
        <taxon>Bacteria</taxon>
        <taxon>Pseudomonadati</taxon>
        <taxon>Bacteroidota</taxon>
        <taxon>Sphingobacteriia</taxon>
        <taxon>Sphingobacteriales</taxon>
        <taxon>Sphingobacteriaceae</taxon>
        <taxon>Mucilaginibacter</taxon>
    </lineage>
</organism>
<dbReference type="PANTHER" id="PTHR43143">
    <property type="entry name" value="METALLOPHOSPHOESTERASE, CALCINEURIN SUPERFAMILY"/>
    <property type="match status" value="1"/>
</dbReference>
<dbReference type="InterPro" id="IPR051918">
    <property type="entry name" value="STPP_CPPED1"/>
</dbReference>
<gene>
    <name evidence="2" type="ORF">HQ865_03055</name>
</gene>
<evidence type="ECO:0000256" key="1">
    <source>
        <dbReference type="SAM" id="SignalP"/>
    </source>
</evidence>
<sequence>MKKNNLLKKWRPALIATSLLSVALLAFTVPSHKKKPAKTKIEQAGVDFRIAVLPDIQFYTGMAHGGKPAMFMSQIKWIKQHQADSNIVFVAGLGDTVDDTVIDSVPPPQQWINASAGYYALEAAPALAYGVTVGNHDEADPAFPQKEPGKYHNHPGLSPVRNTTENYNKYFGVDRFKNKPWYGGHANILGKNNNDLHYDKFTVAGKKYLVIFIPFDVNGQNGEGEDKDGLMMKWVHNVLEEHKDAKAIIVSHSILKGPKDGNFSEQGKRIYDGVKDMPNVFLMLCGHVTGEYMREDVYQGNTIKTYLIDCQALPNGGGGRMRTMRINTETNAISINTFSPYKGE</sequence>
<feature type="signal peptide" evidence="1">
    <location>
        <begin position="1"/>
        <end position="28"/>
    </location>
</feature>
<dbReference type="AlphaFoldDB" id="A0A7D4U959"/>
<name>A0A7D4U959_9SPHI</name>
<dbReference type="PANTHER" id="PTHR43143:SF5">
    <property type="entry name" value="SECRETED PROTEIN"/>
    <property type="match status" value="1"/>
</dbReference>
<dbReference type="Proteomes" id="UP000505355">
    <property type="component" value="Chromosome"/>
</dbReference>
<dbReference type="SUPFAM" id="SSF56300">
    <property type="entry name" value="Metallo-dependent phosphatases"/>
    <property type="match status" value="1"/>
</dbReference>
<protein>
    <submittedName>
        <fullName evidence="2">Uncharacterized protein</fullName>
    </submittedName>
</protein>
<dbReference type="RefSeq" id="WP_173413477.1">
    <property type="nucleotide sequence ID" value="NZ_CP054139.1"/>
</dbReference>
<dbReference type="InterPro" id="IPR029052">
    <property type="entry name" value="Metallo-depent_PP-like"/>
</dbReference>
<feature type="chain" id="PRO_5028999929" evidence="1">
    <location>
        <begin position="29"/>
        <end position="344"/>
    </location>
</feature>
<keyword evidence="3" id="KW-1185">Reference proteome</keyword>
<proteinExistence type="predicted"/>
<dbReference type="EMBL" id="CP054139">
    <property type="protein sequence ID" value="QKJ28778.1"/>
    <property type="molecule type" value="Genomic_DNA"/>
</dbReference>
<reference evidence="2 3" key="1">
    <citation type="submission" date="2020-05" db="EMBL/GenBank/DDBJ databases">
        <title>Mucilaginibacter mali sp. nov.</title>
        <authorList>
            <person name="Kim H.S."/>
            <person name="Lee K.C."/>
            <person name="Suh M.K."/>
            <person name="Kim J.-S."/>
            <person name="Han K.-I."/>
            <person name="Eom M.K."/>
            <person name="Shin Y.K."/>
            <person name="Lee J.-S."/>
        </authorList>
    </citation>
    <scope>NUCLEOTIDE SEQUENCE [LARGE SCALE GENOMIC DNA]</scope>
    <source>
        <strain evidence="2 3">G2-14</strain>
    </source>
</reference>
<evidence type="ECO:0000313" key="3">
    <source>
        <dbReference type="Proteomes" id="UP000505355"/>
    </source>
</evidence>
<keyword evidence="1" id="KW-0732">Signal</keyword>
<accession>A0A7D4U959</accession>